<feature type="region of interest" description="Disordered" evidence="1">
    <location>
        <begin position="185"/>
        <end position="387"/>
    </location>
</feature>
<reference evidence="3" key="1">
    <citation type="journal article" date="2012" name="MBio">
        <title>Comparative genome analysis of Trichophyton rubrum and related dermatophytes reveals candidate genes involved in infection.</title>
        <authorList>
            <person name="Martinez D.A."/>
            <person name="Oliver B.G."/>
            <person name="Graeser Y."/>
            <person name="Goldberg J.M."/>
            <person name="Li W."/>
            <person name="Martinez-Rossi N.M."/>
            <person name="Monod M."/>
            <person name="Shelest E."/>
            <person name="Barton R.C."/>
            <person name="Birch E."/>
            <person name="Brakhage A.A."/>
            <person name="Chen Z."/>
            <person name="Gurr S.J."/>
            <person name="Heiman D."/>
            <person name="Heitman J."/>
            <person name="Kosti I."/>
            <person name="Rossi A."/>
            <person name="Saif S."/>
            <person name="Samalova M."/>
            <person name="Saunders C.W."/>
            <person name="Shea T."/>
            <person name="Summerbell R.C."/>
            <person name="Xu J."/>
            <person name="Young S."/>
            <person name="Zeng Q."/>
            <person name="Birren B.W."/>
            <person name="Cuomo C.A."/>
            <person name="White T.C."/>
        </authorList>
    </citation>
    <scope>NUCLEOTIDE SEQUENCE [LARGE SCALE GENOMIC DNA]</scope>
    <source>
        <strain evidence="3">ATCC MYA-4605 / CBS 113480</strain>
    </source>
</reference>
<dbReference type="HOGENOM" id="CLU_036511_0_0_1"/>
<feature type="compositionally biased region" description="Low complexity" evidence="1">
    <location>
        <begin position="308"/>
        <end position="324"/>
    </location>
</feature>
<name>C5G184_ARTOC</name>
<evidence type="ECO:0000256" key="1">
    <source>
        <dbReference type="SAM" id="MobiDB-lite"/>
    </source>
</evidence>
<feature type="compositionally biased region" description="Polar residues" evidence="1">
    <location>
        <begin position="210"/>
        <end position="228"/>
    </location>
</feature>
<sequence length="387" mass="41018">MSGFKGLVKDGWHPKGNDGGRESWRGDFKGINQVAGWVGKGKSTGTTAEPPRASRPISSLRDPASFGRPPQRGQPQQQQHNEAAAVKPAPPPVPRRADTSGTSTSTSMPTNTLLPPPPRRANDAGSTKTKPSLPPRLPPRRETAAEQTRHDSPPPAYELAANPATAATAAAGRLGAIGVSVPALGISGTQSQGQGQGQAQVQIPPEASHAVTSVAQSELQQRFNQMSRSVPPPHPPPTASTTLQPPPPQRSLSDNPHSSSSSSLNSFRERHNDHIQAGMNKLNGLDQKYGISKKINSFIEDQKSPAYPQGQQPQQQQQCQYQHTPTPPPPPHPSNPYSNPDGSSSKPDLNNRKPPPPPPPMKPGSLASNAVSHSPSPPPLPLNTKPR</sequence>
<dbReference type="AlphaFoldDB" id="C5G184"/>
<dbReference type="Proteomes" id="UP000002035">
    <property type="component" value="Unassembled WGS sequence"/>
</dbReference>
<feature type="compositionally biased region" description="Basic and acidic residues" evidence="1">
    <location>
        <begin position="139"/>
        <end position="152"/>
    </location>
</feature>
<evidence type="ECO:0000313" key="2">
    <source>
        <dbReference type="EMBL" id="EEQ28547.1"/>
    </source>
</evidence>
<feature type="region of interest" description="Disordered" evidence="1">
    <location>
        <begin position="1"/>
        <end position="161"/>
    </location>
</feature>
<feature type="compositionally biased region" description="Low complexity" evidence="1">
    <location>
        <begin position="185"/>
        <end position="203"/>
    </location>
</feature>
<dbReference type="VEuPathDB" id="FungiDB:MCYG_08706"/>
<dbReference type="STRING" id="554155.C5G184"/>
<dbReference type="RefSeq" id="XP_002842566.1">
    <property type="nucleotide sequence ID" value="XM_002842520.1"/>
</dbReference>
<dbReference type="eggNOG" id="ENOG502RRXM">
    <property type="taxonomic scope" value="Eukaryota"/>
</dbReference>
<evidence type="ECO:0000313" key="3">
    <source>
        <dbReference type="Proteomes" id="UP000002035"/>
    </source>
</evidence>
<dbReference type="GeneID" id="9226563"/>
<accession>C5G184</accession>
<feature type="compositionally biased region" description="Pro residues" evidence="1">
    <location>
        <begin position="230"/>
        <end position="249"/>
    </location>
</feature>
<organism evidence="2 3">
    <name type="scientific">Arthroderma otae (strain ATCC MYA-4605 / CBS 113480)</name>
    <name type="common">Microsporum canis</name>
    <dbReference type="NCBI Taxonomy" id="554155"/>
    <lineage>
        <taxon>Eukaryota</taxon>
        <taxon>Fungi</taxon>
        <taxon>Dikarya</taxon>
        <taxon>Ascomycota</taxon>
        <taxon>Pezizomycotina</taxon>
        <taxon>Eurotiomycetes</taxon>
        <taxon>Eurotiomycetidae</taxon>
        <taxon>Onygenales</taxon>
        <taxon>Arthrodermataceae</taxon>
        <taxon>Microsporum</taxon>
    </lineage>
</organism>
<dbReference type="OMA" id="MKNGWHP"/>
<dbReference type="EMBL" id="DS995710">
    <property type="protein sequence ID" value="EEQ28547.1"/>
    <property type="molecule type" value="Genomic_DNA"/>
</dbReference>
<keyword evidence="3" id="KW-1185">Reference proteome</keyword>
<feature type="compositionally biased region" description="Basic and acidic residues" evidence="1">
    <location>
        <begin position="7"/>
        <end position="28"/>
    </location>
</feature>
<dbReference type="OrthoDB" id="3357271at2759"/>
<protein>
    <submittedName>
        <fullName evidence="2">Uncharacterized protein</fullName>
    </submittedName>
</protein>
<feature type="compositionally biased region" description="Low complexity" evidence="1">
    <location>
        <begin position="67"/>
        <end position="87"/>
    </location>
</feature>
<feature type="compositionally biased region" description="Pro residues" evidence="1">
    <location>
        <begin position="353"/>
        <end position="362"/>
    </location>
</feature>
<feature type="compositionally biased region" description="Low complexity" evidence="1">
    <location>
        <begin position="251"/>
        <end position="266"/>
    </location>
</feature>
<gene>
    <name evidence="2" type="ORF">MCYG_08706</name>
</gene>
<feature type="compositionally biased region" description="Low complexity" evidence="1">
    <location>
        <begin position="99"/>
        <end position="113"/>
    </location>
</feature>
<proteinExistence type="predicted"/>
<feature type="compositionally biased region" description="Pro residues" evidence="1">
    <location>
        <begin position="325"/>
        <end position="334"/>
    </location>
</feature>